<reference evidence="1" key="2">
    <citation type="journal article" date="2015" name="Data Brief">
        <title>Shoot transcriptome of the giant reed, Arundo donax.</title>
        <authorList>
            <person name="Barrero R.A."/>
            <person name="Guerrero F.D."/>
            <person name="Moolhuijzen P."/>
            <person name="Goolsby J.A."/>
            <person name="Tidwell J."/>
            <person name="Bellgard S.E."/>
            <person name="Bellgard M.I."/>
        </authorList>
    </citation>
    <scope>NUCLEOTIDE SEQUENCE</scope>
    <source>
        <tissue evidence="1">Shoot tissue taken approximately 20 cm above the soil surface</tissue>
    </source>
</reference>
<organism evidence="1">
    <name type="scientific">Arundo donax</name>
    <name type="common">Giant reed</name>
    <name type="synonym">Donax arundinaceus</name>
    <dbReference type="NCBI Taxonomy" id="35708"/>
    <lineage>
        <taxon>Eukaryota</taxon>
        <taxon>Viridiplantae</taxon>
        <taxon>Streptophyta</taxon>
        <taxon>Embryophyta</taxon>
        <taxon>Tracheophyta</taxon>
        <taxon>Spermatophyta</taxon>
        <taxon>Magnoliopsida</taxon>
        <taxon>Liliopsida</taxon>
        <taxon>Poales</taxon>
        <taxon>Poaceae</taxon>
        <taxon>PACMAD clade</taxon>
        <taxon>Arundinoideae</taxon>
        <taxon>Arundineae</taxon>
        <taxon>Arundo</taxon>
    </lineage>
</organism>
<proteinExistence type="predicted"/>
<evidence type="ECO:0000313" key="1">
    <source>
        <dbReference type="EMBL" id="JAD74991.1"/>
    </source>
</evidence>
<sequence>MIKIYTTTFENYPMATDARNIKCEVDTFYS</sequence>
<name>A0A0A9CHE3_ARUDO</name>
<dbReference type="EMBL" id="GBRH01222904">
    <property type="protein sequence ID" value="JAD74991.1"/>
    <property type="molecule type" value="Transcribed_RNA"/>
</dbReference>
<protein>
    <submittedName>
        <fullName evidence="1">Uncharacterized protein</fullName>
    </submittedName>
</protein>
<accession>A0A0A9CHE3</accession>
<reference evidence="1" key="1">
    <citation type="submission" date="2014-09" db="EMBL/GenBank/DDBJ databases">
        <authorList>
            <person name="Magalhaes I.L.F."/>
            <person name="Oliveira U."/>
            <person name="Santos F.R."/>
            <person name="Vidigal T.H.D.A."/>
            <person name="Brescovit A.D."/>
            <person name="Santos A.J."/>
        </authorList>
    </citation>
    <scope>NUCLEOTIDE SEQUENCE</scope>
    <source>
        <tissue evidence="1">Shoot tissue taken approximately 20 cm above the soil surface</tissue>
    </source>
</reference>
<dbReference type="AlphaFoldDB" id="A0A0A9CHE3"/>